<reference evidence="5" key="1">
    <citation type="journal article" date="2014" name="Front. Microbiol.">
        <title>High frequency of phylogenetically diverse reductive dehalogenase-homologous genes in deep subseafloor sedimentary metagenomes.</title>
        <authorList>
            <person name="Kawai M."/>
            <person name="Futagami T."/>
            <person name="Toyoda A."/>
            <person name="Takaki Y."/>
            <person name="Nishi S."/>
            <person name="Hori S."/>
            <person name="Arai W."/>
            <person name="Tsubouchi T."/>
            <person name="Morono Y."/>
            <person name="Uchiyama I."/>
            <person name="Ito T."/>
            <person name="Fujiyama A."/>
            <person name="Inagaki F."/>
            <person name="Takami H."/>
        </authorList>
    </citation>
    <scope>NUCLEOTIDE SEQUENCE</scope>
    <source>
        <strain evidence="5">Expedition CK06-06</strain>
    </source>
</reference>
<organism evidence="5">
    <name type="scientific">marine sediment metagenome</name>
    <dbReference type="NCBI Taxonomy" id="412755"/>
    <lineage>
        <taxon>unclassified sequences</taxon>
        <taxon>metagenomes</taxon>
        <taxon>ecological metagenomes</taxon>
    </lineage>
</organism>
<dbReference type="GO" id="GO:0006552">
    <property type="term" value="P:L-leucine catabolic process"/>
    <property type="evidence" value="ECO:0007669"/>
    <property type="project" value="TreeGrafter"/>
</dbReference>
<dbReference type="GO" id="GO:0046872">
    <property type="term" value="F:metal ion binding"/>
    <property type="evidence" value="ECO:0007669"/>
    <property type="project" value="UniProtKB-KW"/>
</dbReference>
<dbReference type="GO" id="GO:0046951">
    <property type="term" value="P:ketone body biosynthetic process"/>
    <property type="evidence" value="ECO:0007669"/>
    <property type="project" value="TreeGrafter"/>
</dbReference>
<comment type="caution">
    <text evidence="5">The sequence shown here is derived from an EMBL/GenBank/DDBJ whole genome shotgun (WGS) entry which is preliminary data.</text>
</comment>
<feature type="domain" description="Pyruvate carboxyltransferase" evidence="4">
    <location>
        <begin position="1"/>
        <end position="55"/>
    </location>
</feature>
<evidence type="ECO:0000256" key="2">
    <source>
        <dbReference type="ARBA" id="ARBA00022723"/>
    </source>
</evidence>
<dbReference type="SUPFAM" id="SSF51569">
    <property type="entry name" value="Aldolase"/>
    <property type="match status" value="1"/>
</dbReference>
<sequence>LRGLDLGITTFDTSAGGLGGCPFAPGAAGNLATEDLVYVLSRMGMETKIGLDKLVEASSFMERVLGYPLPSKCLRASLRLAGGQGKS</sequence>
<protein>
    <recommendedName>
        <fullName evidence="4">Pyruvate carboxyltransferase domain-containing protein</fullName>
    </recommendedName>
</protein>
<dbReference type="InterPro" id="IPR013785">
    <property type="entry name" value="Aldolase_TIM"/>
</dbReference>
<evidence type="ECO:0000256" key="1">
    <source>
        <dbReference type="ARBA" id="ARBA00009405"/>
    </source>
</evidence>
<dbReference type="PANTHER" id="PTHR42738">
    <property type="entry name" value="HYDROXYMETHYLGLUTARYL-COA LYASE"/>
    <property type="match status" value="1"/>
</dbReference>
<keyword evidence="3" id="KW-0456">Lyase</keyword>
<dbReference type="PROSITE" id="PS50991">
    <property type="entry name" value="PYR_CT"/>
    <property type="match status" value="1"/>
</dbReference>
<dbReference type="InterPro" id="IPR043594">
    <property type="entry name" value="HMGL"/>
</dbReference>
<dbReference type="Gene3D" id="3.20.20.70">
    <property type="entry name" value="Aldolase class I"/>
    <property type="match status" value="1"/>
</dbReference>
<dbReference type="InterPro" id="IPR000891">
    <property type="entry name" value="PYR_CT"/>
</dbReference>
<gene>
    <name evidence="5" type="ORF">S01H1_84709</name>
</gene>
<dbReference type="AlphaFoldDB" id="X0Z5M6"/>
<evidence type="ECO:0000256" key="3">
    <source>
        <dbReference type="ARBA" id="ARBA00023239"/>
    </source>
</evidence>
<proteinExistence type="inferred from homology"/>
<accession>X0Z5M6</accession>
<dbReference type="EMBL" id="BARS01057909">
    <property type="protein sequence ID" value="GAG43816.1"/>
    <property type="molecule type" value="Genomic_DNA"/>
</dbReference>
<feature type="non-terminal residue" evidence="5">
    <location>
        <position position="1"/>
    </location>
</feature>
<dbReference type="GO" id="GO:0004419">
    <property type="term" value="F:hydroxymethylglutaryl-CoA lyase activity"/>
    <property type="evidence" value="ECO:0007669"/>
    <property type="project" value="TreeGrafter"/>
</dbReference>
<name>X0Z5M6_9ZZZZ</name>
<comment type="similarity">
    <text evidence="1">Belongs to the HMG-CoA lyase family.</text>
</comment>
<evidence type="ECO:0000313" key="5">
    <source>
        <dbReference type="EMBL" id="GAG43816.1"/>
    </source>
</evidence>
<keyword evidence="2" id="KW-0479">Metal-binding</keyword>
<evidence type="ECO:0000259" key="4">
    <source>
        <dbReference type="PROSITE" id="PS50991"/>
    </source>
</evidence>
<dbReference type="PANTHER" id="PTHR42738:SF7">
    <property type="entry name" value="HYDROXYMETHYLGLUTARYL-COA LYASE"/>
    <property type="match status" value="1"/>
</dbReference>